<evidence type="ECO:0000256" key="1">
    <source>
        <dbReference type="SAM" id="Phobius"/>
    </source>
</evidence>
<keyword evidence="1" id="KW-0472">Membrane</keyword>
<dbReference type="Pfam" id="PF03703">
    <property type="entry name" value="bPH_2"/>
    <property type="match status" value="1"/>
</dbReference>
<dbReference type="KEGG" id="kge:TQ33_0042"/>
<dbReference type="PANTHER" id="PTHR34473">
    <property type="entry name" value="UPF0699 TRANSMEMBRANE PROTEIN YDBS"/>
    <property type="match status" value="1"/>
</dbReference>
<proteinExistence type="predicted"/>
<dbReference type="Proteomes" id="UP000034071">
    <property type="component" value="Chromosome"/>
</dbReference>
<evidence type="ECO:0000313" key="4">
    <source>
        <dbReference type="Proteomes" id="UP000034071"/>
    </source>
</evidence>
<keyword evidence="1" id="KW-1133">Transmembrane helix</keyword>
<dbReference type="AlphaFoldDB" id="A0A0F6TP84"/>
<dbReference type="InterPro" id="IPR005182">
    <property type="entry name" value="YdbS-like_PH"/>
</dbReference>
<gene>
    <name evidence="3" type="ORF">TQ33_0042</name>
</gene>
<accession>A0A0F6TP84</accession>
<keyword evidence="1" id="KW-0812">Transmembrane</keyword>
<reference evidence="3 4" key="1">
    <citation type="submission" date="2015-02" db="EMBL/GenBank/DDBJ databases">
        <title>Complete genome sequence of Kangiella geojedonensis strain YCS-5T.</title>
        <authorList>
            <person name="Kim K.M."/>
        </authorList>
    </citation>
    <scope>NUCLEOTIDE SEQUENCE [LARGE SCALE GENOMIC DNA]</scope>
    <source>
        <strain evidence="3 4">YCS-5</strain>
    </source>
</reference>
<organism evidence="3 4">
    <name type="scientific">Kangiella geojedonensis</name>
    <dbReference type="NCBI Taxonomy" id="914150"/>
    <lineage>
        <taxon>Bacteria</taxon>
        <taxon>Pseudomonadati</taxon>
        <taxon>Pseudomonadota</taxon>
        <taxon>Gammaproteobacteria</taxon>
        <taxon>Kangiellales</taxon>
        <taxon>Kangiellaceae</taxon>
        <taxon>Kangiella</taxon>
    </lineage>
</organism>
<dbReference type="EMBL" id="CP010975">
    <property type="protein sequence ID" value="AKE51034.1"/>
    <property type="molecule type" value="Genomic_DNA"/>
</dbReference>
<feature type="transmembrane region" description="Helical" evidence="1">
    <location>
        <begin position="53"/>
        <end position="72"/>
    </location>
</feature>
<name>A0A0F6TP84_9GAMM</name>
<evidence type="ECO:0000259" key="2">
    <source>
        <dbReference type="Pfam" id="PF03703"/>
    </source>
</evidence>
<dbReference type="HOGENOM" id="CLU_104197_0_0_6"/>
<dbReference type="STRING" id="914150.TQ33_0042"/>
<keyword evidence="4" id="KW-1185">Reference proteome</keyword>
<dbReference type="PANTHER" id="PTHR34473:SF2">
    <property type="entry name" value="UPF0699 TRANSMEMBRANE PROTEIN YDBT"/>
    <property type="match status" value="1"/>
</dbReference>
<feature type="transmembrane region" description="Helical" evidence="1">
    <location>
        <begin position="28"/>
        <end position="47"/>
    </location>
</feature>
<evidence type="ECO:0000313" key="3">
    <source>
        <dbReference type="EMBL" id="AKE51034.1"/>
    </source>
</evidence>
<feature type="domain" description="YdbS-like PH" evidence="2">
    <location>
        <begin position="76"/>
        <end position="155"/>
    </location>
</feature>
<dbReference type="OrthoDB" id="1750577at2"/>
<sequence length="164" mass="18667">MSEKQSLIDARPEESKRLHPDSIKASRISHGIFAILLMVGGCVVSFIASSWYLLLIITAVVLLIFLTGFIWARKSYQYTWYWLTEEGLYIQRGVLWRRKTLVPRNRIQHTDVGQGPLQRKFSLAKLVVYTAGTRDASVPLDGLEFGVANELREQLRQDGDDDAV</sequence>
<dbReference type="RefSeq" id="WP_046560278.1">
    <property type="nucleotide sequence ID" value="NZ_CP010975.1"/>
</dbReference>
<protein>
    <submittedName>
        <fullName evidence="3">Membrane-flanked domain-containing protein</fullName>
    </submittedName>
</protein>